<reference evidence="1 2" key="1">
    <citation type="journal article" date="2005" name="Science">
        <title>The genome sequence of Trypanosoma cruzi, etiologic agent of Chagas disease.</title>
        <authorList>
            <person name="El-Sayed N.M."/>
            <person name="Myler P.J."/>
            <person name="Bartholomeu D.C."/>
            <person name="Nilsson D."/>
            <person name="Aggarwal G."/>
            <person name="Tran A.N."/>
            <person name="Ghedin E."/>
            <person name="Worthey E.A."/>
            <person name="Delcher A.L."/>
            <person name="Blandin G."/>
            <person name="Westenberger S.J."/>
            <person name="Caler E."/>
            <person name="Cerqueira G.C."/>
            <person name="Branche C."/>
            <person name="Haas B."/>
            <person name="Anupama A."/>
            <person name="Arner E."/>
            <person name="Aslund L."/>
            <person name="Attipoe P."/>
            <person name="Bontempi E."/>
            <person name="Bringaud F."/>
            <person name="Burton P."/>
            <person name="Cadag E."/>
            <person name="Campbell D.A."/>
            <person name="Carrington M."/>
            <person name="Crabtree J."/>
            <person name="Darban H."/>
            <person name="da Silveira J.F."/>
            <person name="de Jong P."/>
            <person name="Edwards K."/>
            <person name="Englund P.T."/>
            <person name="Fazelina G."/>
            <person name="Feldblyum T."/>
            <person name="Ferella M."/>
            <person name="Frasch A.C."/>
            <person name="Gull K."/>
            <person name="Horn D."/>
            <person name="Hou L."/>
            <person name="Huang Y."/>
            <person name="Kindlund E."/>
            <person name="Klingbeil M."/>
            <person name="Kluge S."/>
            <person name="Koo H."/>
            <person name="Lacerda D."/>
            <person name="Levin M.J."/>
            <person name="Lorenzi H."/>
            <person name="Louie T."/>
            <person name="Machado C.R."/>
            <person name="McCulloch R."/>
            <person name="McKenna A."/>
            <person name="Mizuno Y."/>
            <person name="Mottram J.C."/>
            <person name="Nelson S."/>
            <person name="Ochaya S."/>
            <person name="Osoegawa K."/>
            <person name="Pai G."/>
            <person name="Parsons M."/>
            <person name="Pentony M."/>
            <person name="Pettersson U."/>
            <person name="Pop M."/>
            <person name="Ramirez J.L."/>
            <person name="Rinta J."/>
            <person name="Robertson L."/>
            <person name="Salzberg S.L."/>
            <person name="Sanchez D.O."/>
            <person name="Seyler A."/>
            <person name="Sharma R."/>
            <person name="Shetty J."/>
            <person name="Simpson A.J."/>
            <person name="Sisk E."/>
            <person name="Tammi M.T."/>
            <person name="Tarleton R."/>
            <person name="Teixeira S."/>
            <person name="Van Aken S."/>
            <person name="Vogt C."/>
            <person name="Ward P.N."/>
            <person name="Wickstead B."/>
            <person name="Wortman J."/>
            <person name="White O."/>
            <person name="Fraser C.M."/>
            <person name="Stuart K.D."/>
            <person name="Andersson B."/>
        </authorList>
    </citation>
    <scope>NUCLEOTIDE SEQUENCE [LARGE SCALE GENOMIC DNA]</scope>
    <source>
        <strain evidence="1 2">CL Brener</strain>
    </source>
</reference>
<dbReference type="OMA" id="QATHAPN"/>
<dbReference type="KEGG" id="tcr:509633.40"/>
<protein>
    <submittedName>
        <fullName evidence="1">Uncharacterized protein</fullName>
    </submittedName>
</protein>
<comment type="caution">
    <text evidence="1">The sequence shown here is derived from an EMBL/GenBank/DDBJ whole genome shotgun (WGS) entry which is preliminary data.</text>
</comment>
<dbReference type="AlphaFoldDB" id="Q4CV21"/>
<evidence type="ECO:0000313" key="1">
    <source>
        <dbReference type="EMBL" id="EAN84124.1"/>
    </source>
</evidence>
<dbReference type="SMR" id="Q4CV21"/>
<dbReference type="EMBL" id="AAHK01001788">
    <property type="protein sequence ID" value="EAN84124.1"/>
    <property type="molecule type" value="Genomic_DNA"/>
</dbReference>
<dbReference type="InParanoid" id="Q4CV21"/>
<dbReference type="Proteomes" id="UP000002296">
    <property type="component" value="Unassembled WGS sequence"/>
</dbReference>
<dbReference type="PaxDb" id="353153-Q4CV21"/>
<dbReference type="GeneID" id="3535875"/>
<organism evidence="1 2">
    <name type="scientific">Trypanosoma cruzi (strain CL Brener)</name>
    <dbReference type="NCBI Taxonomy" id="353153"/>
    <lineage>
        <taxon>Eukaryota</taxon>
        <taxon>Discoba</taxon>
        <taxon>Euglenozoa</taxon>
        <taxon>Kinetoplastea</taxon>
        <taxon>Metakinetoplastina</taxon>
        <taxon>Trypanosomatida</taxon>
        <taxon>Trypanosomatidae</taxon>
        <taxon>Trypanosoma</taxon>
        <taxon>Schizotrypanum</taxon>
    </lineage>
</organism>
<gene>
    <name evidence="1" type="ORF">Tc00.1047053509633.40</name>
</gene>
<keyword evidence="2" id="KW-1185">Reference proteome</keyword>
<sequence length="183" mass="20929">MSVLPRVNLETSIAVEHDSTLLSSTDSEDSCGEGCGDAVIIPLNVMYAMTGAIEKQERDMSREQRVQKITQEREMLSRRQLLRERVELLRHRLASTREPFEEGQEEERRANAVDISMEPSISGSEIHAAHAIRQTAYLPWSTRLWHSLYNKVRYFVVAASFITGGNVYASEAPNEYYQQETYD</sequence>
<evidence type="ECO:0000313" key="2">
    <source>
        <dbReference type="Proteomes" id="UP000002296"/>
    </source>
</evidence>
<proteinExistence type="predicted"/>
<name>Q4CV21_TRYCC</name>
<dbReference type="RefSeq" id="XP_805975.1">
    <property type="nucleotide sequence ID" value="XM_800882.1"/>
</dbReference>
<accession>Q4CV21</accession>